<protein>
    <recommendedName>
        <fullName evidence="4">Glycosyltransferase RgtA/B/C/D-like domain-containing protein</fullName>
    </recommendedName>
</protein>
<dbReference type="HOGENOM" id="CLU_032211_0_0_10"/>
<dbReference type="STRING" id="883158.HMPREF9140_00280"/>
<keyword evidence="1" id="KW-0472">Membrane</keyword>
<evidence type="ECO:0000313" key="2">
    <source>
        <dbReference type="EMBL" id="EHO74374.1"/>
    </source>
</evidence>
<reference evidence="2 3" key="1">
    <citation type="submission" date="2011-12" db="EMBL/GenBank/DDBJ databases">
        <title>The Genome Sequence of Prevotella micans F0438.</title>
        <authorList>
            <consortium name="The Broad Institute Genome Sequencing Platform"/>
            <person name="Earl A."/>
            <person name="Ward D."/>
            <person name="Feldgarden M."/>
            <person name="Gevers D."/>
            <person name="Izard J."/>
            <person name="Baranova O.V."/>
            <person name="Blanton J.M."/>
            <person name="Wade W.G."/>
            <person name="Dewhirst F.E."/>
            <person name="Young S.K."/>
            <person name="Zeng Q."/>
            <person name="Gargeya S."/>
            <person name="Fitzgerald M."/>
            <person name="Haas B."/>
            <person name="Abouelleil A."/>
            <person name="Alvarado L."/>
            <person name="Arachchi H.M."/>
            <person name="Berlin A."/>
            <person name="Chapman S.B."/>
            <person name="Gearin G."/>
            <person name="Goldberg J."/>
            <person name="Griggs A."/>
            <person name="Gujja S."/>
            <person name="Hansen M."/>
            <person name="Heiman D."/>
            <person name="Howarth C."/>
            <person name="Larimer J."/>
            <person name="Lui A."/>
            <person name="MacDonald P.J.P."/>
            <person name="McCowen C."/>
            <person name="Montmayeur A."/>
            <person name="Murphy C."/>
            <person name="Neiman D."/>
            <person name="Pearson M."/>
            <person name="Priest M."/>
            <person name="Roberts A."/>
            <person name="Saif S."/>
            <person name="Shea T."/>
            <person name="Sisk P."/>
            <person name="Stolte C."/>
            <person name="Sykes S."/>
            <person name="Wortman J."/>
            <person name="Nusbaum C."/>
            <person name="Birren B."/>
        </authorList>
    </citation>
    <scope>NUCLEOTIDE SEQUENCE [LARGE SCALE GENOMIC DNA]</scope>
    <source>
        <strain evidence="2 3">F0438</strain>
    </source>
</reference>
<dbReference type="Proteomes" id="UP000016023">
    <property type="component" value="Unassembled WGS sequence"/>
</dbReference>
<feature type="transmembrane region" description="Helical" evidence="1">
    <location>
        <begin position="395"/>
        <end position="413"/>
    </location>
</feature>
<dbReference type="EMBL" id="AGWK01000008">
    <property type="protein sequence ID" value="EHO74374.1"/>
    <property type="molecule type" value="Genomic_DNA"/>
</dbReference>
<gene>
    <name evidence="2" type="ORF">HMPREF9140_00280</name>
</gene>
<feature type="transmembrane region" description="Helical" evidence="1">
    <location>
        <begin position="452"/>
        <end position="474"/>
    </location>
</feature>
<sequence>MSSVPGIRREERWPTAAFLVWQIILQALVIARYFPVFSSAEGNYRKTFIDGFHISGFDPLTYCVVSSWATAFDVNRHPLLAFFCYPLYVLNRALMELTGINCAQFVVGAVLLVCSVWAFVLMFRICKELIGTSTFEAATLSAMLFSFAHVMLAAVCPDHFVMSLFALLLTLYVSGKMMRNGVPMRAWQTVALFLLTAGISLNNGLKIILAALFVNGKRFFRLKFILPAVILPAIGLALFGEWEHETFVAESVRVAKIKRSLVVRAERDSLRKMFNDTTSIANDSARTAAFTRFWRAHRQKQLKLRAMQPDRANAGEPISRKRFLNWTDMTTSRTETLKENFFGESLQLHRRYLLGDVMRNRPVIVCYDSVLNYIVEALLVMLFVLGAWMGRRNRLMQTALSFLALDVLLHLVFGFGINEVYIMTAHWAYVIPLGMAFILPRLAGWPRIVMRTLLAALTLWLAIWNGTLLIEYLYQ</sequence>
<feature type="transmembrane region" description="Helical" evidence="1">
    <location>
        <begin position="420"/>
        <end position="440"/>
    </location>
</feature>
<keyword evidence="3" id="KW-1185">Reference proteome</keyword>
<dbReference type="PATRIC" id="fig|883158.3.peg.289"/>
<keyword evidence="1" id="KW-0812">Transmembrane</keyword>
<organism evidence="2 3">
    <name type="scientific">Prevotella micans F0438</name>
    <dbReference type="NCBI Taxonomy" id="883158"/>
    <lineage>
        <taxon>Bacteria</taxon>
        <taxon>Pseudomonadati</taxon>
        <taxon>Bacteroidota</taxon>
        <taxon>Bacteroidia</taxon>
        <taxon>Bacteroidales</taxon>
        <taxon>Prevotellaceae</taxon>
        <taxon>Prevotella</taxon>
    </lineage>
</organism>
<feature type="transmembrane region" description="Helical" evidence="1">
    <location>
        <begin position="12"/>
        <end position="34"/>
    </location>
</feature>
<keyword evidence="1" id="KW-1133">Transmembrane helix</keyword>
<comment type="caution">
    <text evidence="2">The sequence shown here is derived from an EMBL/GenBank/DDBJ whole genome shotgun (WGS) entry which is preliminary data.</text>
</comment>
<feature type="transmembrane region" description="Helical" evidence="1">
    <location>
        <begin position="190"/>
        <end position="214"/>
    </location>
</feature>
<evidence type="ECO:0000313" key="3">
    <source>
        <dbReference type="Proteomes" id="UP000016023"/>
    </source>
</evidence>
<feature type="transmembrane region" description="Helical" evidence="1">
    <location>
        <begin position="103"/>
        <end position="123"/>
    </location>
</feature>
<dbReference type="RefSeq" id="WP_006951223.1">
    <property type="nucleotide sequence ID" value="NZ_JH594521.1"/>
</dbReference>
<feature type="transmembrane region" description="Helical" evidence="1">
    <location>
        <begin position="370"/>
        <end position="389"/>
    </location>
</feature>
<proteinExistence type="predicted"/>
<evidence type="ECO:0008006" key="4">
    <source>
        <dbReference type="Google" id="ProtNLM"/>
    </source>
</evidence>
<accession>H1Q042</accession>
<dbReference type="AlphaFoldDB" id="H1Q042"/>
<evidence type="ECO:0000256" key="1">
    <source>
        <dbReference type="SAM" id="Phobius"/>
    </source>
</evidence>
<dbReference type="Pfam" id="PF19558">
    <property type="entry name" value="DUF6080"/>
    <property type="match status" value="1"/>
</dbReference>
<name>H1Q042_9BACT</name>
<dbReference type="InterPro" id="IPR045726">
    <property type="entry name" value="DUF6080"/>
</dbReference>
<feature type="transmembrane region" description="Helical" evidence="1">
    <location>
        <begin position="160"/>
        <end position="178"/>
    </location>
</feature>